<evidence type="ECO:0000313" key="2">
    <source>
        <dbReference type="Proteomes" id="UP000587462"/>
    </source>
</evidence>
<reference evidence="1 2" key="1">
    <citation type="submission" date="2020-04" db="EMBL/GenBank/DDBJ databases">
        <title>Draft Genome Sequence of Streptomyces morookaense DSM 40503, an 8-azaguanine-producing strain.</title>
        <authorList>
            <person name="Qi J."/>
            <person name="Gao J.-M."/>
        </authorList>
    </citation>
    <scope>NUCLEOTIDE SEQUENCE [LARGE SCALE GENOMIC DNA]</scope>
    <source>
        <strain evidence="1 2">DSM 40503</strain>
    </source>
</reference>
<evidence type="ECO:0000313" key="1">
    <source>
        <dbReference type="EMBL" id="NVK81987.1"/>
    </source>
</evidence>
<keyword evidence="2" id="KW-1185">Reference proteome</keyword>
<dbReference type="Proteomes" id="UP000587462">
    <property type="component" value="Unassembled WGS sequence"/>
</dbReference>
<protein>
    <submittedName>
        <fullName evidence="1">Uncharacterized protein</fullName>
    </submittedName>
</protein>
<name>A0A7Y7BAH6_STRMO</name>
<comment type="caution">
    <text evidence="1">The sequence shown here is derived from an EMBL/GenBank/DDBJ whole genome shotgun (WGS) entry which is preliminary data.</text>
</comment>
<proteinExistence type="predicted"/>
<organism evidence="1 2">
    <name type="scientific">Streptomyces morookaense</name>
    <name type="common">Streptoverticillium morookaense</name>
    <dbReference type="NCBI Taxonomy" id="1970"/>
    <lineage>
        <taxon>Bacteria</taxon>
        <taxon>Bacillati</taxon>
        <taxon>Actinomycetota</taxon>
        <taxon>Actinomycetes</taxon>
        <taxon>Kitasatosporales</taxon>
        <taxon>Streptomycetaceae</taxon>
        <taxon>Streptomyces</taxon>
    </lineage>
</organism>
<dbReference type="RefSeq" id="WP_171087223.1">
    <property type="nucleotide sequence ID" value="NZ_BNBU01000007.1"/>
</dbReference>
<accession>A0A7Y7BAH6</accession>
<dbReference type="AlphaFoldDB" id="A0A7Y7BAH6"/>
<dbReference type="EMBL" id="JABBXF010000102">
    <property type="protein sequence ID" value="NVK81987.1"/>
    <property type="molecule type" value="Genomic_DNA"/>
</dbReference>
<sequence length="49" mass="5292">MTTIAVETEFDLDLDLEVVPQEGTAFGPHTSVTITGTCMSCPVTVMYCH</sequence>
<gene>
    <name evidence="1" type="ORF">HG542_30695</name>
</gene>